<keyword evidence="3" id="KW-1185">Reference proteome</keyword>
<feature type="compositionally biased region" description="Low complexity" evidence="1">
    <location>
        <begin position="174"/>
        <end position="192"/>
    </location>
</feature>
<dbReference type="InterPro" id="IPR024857">
    <property type="entry name" value="Cappuccino"/>
</dbReference>
<evidence type="ECO:0000256" key="1">
    <source>
        <dbReference type="SAM" id="MobiDB-lite"/>
    </source>
</evidence>
<gene>
    <name evidence="2" type="ORF">PPL_05086</name>
</gene>
<name>D3B9E2_HETP5</name>
<organism evidence="2 3">
    <name type="scientific">Heterostelium pallidum (strain ATCC 26659 / Pp 5 / PN500)</name>
    <name type="common">Cellular slime mold</name>
    <name type="synonym">Polysphondylium pallidum</name>
    <dbReference type="NCBI Taxonomy" id="670386"/>
    <lineage>
        <taxon>Eukaryota</taxon>
        <taxon>Amoebozoa</taxon>
        <taxon>Evosea</taxon>
        <taxon>Eumycetozoa</taxon>
        <taxon>Dictyostelia</taxon>
        <taxon>Acytosteliales</taxon>
        <taxon>Acytosteliaceae</taxon>
        <taxon>Heterostelium</taxon>
    </lineage>
</organism>
<dbReference type="EMBL" id="ADBJ01000022">
    <property type="protein sequence ID" value="EFA81854.1"/>
    <property type="molecule type" value="Genomic_DNA"/>
</dbReference>
<feature type="region of interest" description="Disordered" evidence="1">
    <location>
        <begin position="172"/>
        <end position="192"/>
    </location>
</feature>
<proteinExistence type="predicted"/>
<protein>
    <submittedName>
        <fullName evidence="2">Uncharacterized protein</fullName>
    </submittedName>
</protein>
<dbReference type="STRING" id="670386.D3B9E2"/>
<dbReference type="GeneID" id="31360572"/>
<comment type="caution">
    <text evidence="2">The sequence shown here is derived from an EMBL/GenBank/DDBJ whole genome shotgun (WGS) entry which is preliminary data.</text>
</comment>
<dbReference type="InParanoid" id="D3B9E2"/>
<dbReference type="RefSeq" id="XP_020433971.1">
    <property type="nucleotide sequence ID" value="XM_020575982.1"/>
</dbReference>
<dbReference type="FunCoup" id="D3B9E2">
    <property type="interactions" value="1"/>
</dbReference>
<evidence type="ECO:0000313" key="3">
    <source>
        <dbReference type="Proteomes" id="UP000001396"/>
    </source>
</evidence>
<evidence type="ECO:0000313" key="2">
    <source>
        <dbReference type="EMBL" id="EFA81854.1"/>
    </source>
</evidence>
<accession>D3B9E2</accession>
<dbReference type="PANTHER" id="PTHR16230">
    <property type="entry name" value="CAPPUCCINO"/>
    <property type="match status" value="1"/>
</dbReference>
<dbReference type="PANTHER" id="PTHR16230:SF3">
    <property type="entry name" value="BIOGENESIS OF LYSOSOMAL ORGANELLES COMPLEX-1, SUBUNIT 4, CAPPUCCINO"/>
    <property type="match status" value="1"/>
</dbReference>
<dbReference type="Proteomes" id="UP000001396">
    <property type="component" value="Unassembled WGS sequence"/>
</dbReference>
<dbReference type="OMA" id="HNTTEFF"/>
<dbReference type="GO" id="GO:0031083">
    <property type="term" value="C:BLOC-1 complex"/>
    <property type="evidence" value="ECO:0007669"/>
    <property type="project" value="TreeGrafter"/>
</dbReference>
<sequence length="192" mass="22060">MDQEDQDLVQSIANQYANYLSFSNSTNEQAANVDGTIDYMLARIDEFGAFVETIKSDTDRTDKVLIPALLEKTTQVQQLFPLIDKLHILCQDITKNLNEIDDRLNQAEKHLSNQVGSTSNPLKWVLSNLQKDDELLQQLMNNTKNTAPKFEPLKIHNTTEFFKQLRNDINVEHQQTPQQQQQQQQQQTGKSS</sequence>
<dbReference type="AlphaFoldDB" id="D3B9E2"/>
<reference evidence="2 3" key="1">
    <citation type="journal article" date="2011" name="Genome Res.">
        <title>Phylogeny-wide analysis of social amoeba genomes highlights ancient origins for complex intercellular communication.</title>
        <authorList>
            <person name="Heidel A.J."/>
            <person name="Lawal H.M."/>
            <person name="Felder M."/>
            <person name="Schilde C."/>
            <person name="Helps N.R."/>
            <person name="Tunggal B."/>
            <person name="Rivero F."/>
            <person name="John U."/>
            <person name="Schleicher M."/>
            <person name="Eichinger L."/>
            <person name="Platzer M."/>
            <person name="Noegel A.A."/>
            <person name="Schaap P."/>
            <person name="Gloeckner G."/>
        </authorList>
    </citation>
    <scope>NUCLEOTIDE SEQUENCE [LARGE SCALE GENOMIC DNA]</scope>
    <source>
        <strain evidence="3">ATCC 26659 / Pp 5 / PN500</strain>
    </source>
</reference>